<dbReference type="InterPro" id="IPR053792">
    <property type="entry name" value="P2X_RECEPTOR_CS"/>
</dbReference>
<evidence type="ECO:0000256" key="9">
    <source>
        <dbReference type="ARBA" id="ARBA00023157"/>
    </source>
</evidence>
<keyword evidence="4" id="KW-1003">Cell membrane</keyword>
<dbReference type="PROSITE" id="PS01212">
    <property type="entry name" value="P2X_RECEPTOR"/>
    <property type="match status" value="1"/>
</dbReference>
<sequence>MLNAKHRLECCKARHHWTLERTNLCIGGGGIMVWGCFSLFGWVFIYEKGYQSSDMAVGSVLTKMKGVGYTNVAGEERIWDVADYVFPVQVGHWLSVDLLSYIPRVFSPCLCPTTHPPPPPQGHMTGKCLVNTTNMCEVLAWCPVEDDSNIPDPALLMSAENYTLFIKNTISFPAYGVTRCNLVEGIDNQYVKSCLYDPKTSPLCPIFRLGDLVQLSGFNFAAIAKGGAIGIIIDWTCNLDYDQSDCKPIYSFHGLYGNPNETDMARASVGYNFRYAKHYMEDTKEKRTLLKVFGIRFDIIVRSVARKFDIIPTLTAIGSGVGIFGVATVVCDLILLYLLPKREFYNNMKFKVTEMMEKERDLRRQHSKAATHDNTTW</sequence>
<name>A0A4W5JTY3_9TELE</name>
<dbReference type="GO" id="GO:0001614">
    <property type="term" value="F:purinergic nucleotide receptor activity"/>
    <property type="evidence" value="ECO:0007669"/>
    <property type="project" value="InterPro"/>
</dbReference>
<organism evidence="15 16">
    <name type="scientific">Hucho hucho</name>
    <name type="common">huchen</name>
    <dbReference type="NCBI Taxonomy" id="62062"/>
    <lineage>
        <taxon>Eukaryota</taxon>
        <taxon>Metazoa</taxon>
        <taxon>Chordata</taxon>
        <taxon>Craniata</taxon>
        <taxon>Vertebrata</taxon>
        <taxon>Euteleostomi</taxon>
        <taxon>Actinopterygii</taxon>
        <taxon>Neopterygii</taxon>
        <taxon>Teleostei</taxon>
        <taxon>Protacanthopterygii</taxon>
        <taxon>Salmoniformes</taxon>
        <taxon>Salmonidae</taxon>
        <taxon>Salmoninae</taxon>
        <taxon>Hucho</taxon>
    </lineage>
</organism>
<evidence type="ECO:0000256" key="11">
    <source>
        <dbReference type="ARBA" id="ARBA00023286"/>
    </source>
</evidence>
<dbReference type="GeneTree" id="ENSGT01020000230351"/>
<dbReference type="PRINTS" id="PR01307">
    <property type="entry name" value="P2XRECEPTOR"/>
</dbReference>
<keyword evidence="9" id="KW-1015">Disulfide bond</keyword>
<dbReference type="GO" id="GO:0005886">
    <property type="term" value="C:plasma membrane"/>
    <property type="evidence" value="ECO:0007669"/>
    <property type="project" value="UniProtKB-SubCell"/>
</dbReference>
<dbReference type="Pfam" id="PF00864">
    <property type="entry name" value="P2X_receptor"/>
    <property type="match status" value="2"/>
</dbReference>
<dbReference type="GO" id="GO:0070588">
    <property type="term" value="P:calcium ion transmembrane transport"/>
    <property type="evidence" value="ECO:0007669"/>
    <property type="project" value="TreeGrafter"/>
</dbReference>
<dbReference type="GO" id="GO:0033198">
    <property type="term" value="P:response to ATP"/>
    <property type="evidence" value="ECO:0007669"/>
    <property type="project" value="InterPro"/>
</dbReference>
<keyword evidence="10" id="KW-0325">Glycoprotein</keyword>
<dbReference type="GO" id="GO:0098794">
    <property type="term" value="C:postsynapse"/>
    <property type="evidence" value="ECO:0007669"/>
    <property type="project" value="GOC"/>
</dbReference>
<evidence type="ECO:0000256" key="5">
    <source>
        <dbReference type="ARBA" id="ARBA00022692"/>
    </source>
</evidence>
<evidence type="ECO:0000313" key="16">
    <source>
        <dbReference type="Proteomes" id="UP000314982"/>
    </source>
</evidence>
<comment type="function">
    <text evidence="14">Receptor for ATP that acts as a ligand-gated ion channel.</text>
</comment>
<comment type="catalytic activity">
    <reaction evidence="13">
        <text>Ca(2+)(in) = Ca(2+)(out)</text>
        <dbReference type="Rhea" id="RHEA:29671"/>
        <dbReference type="ChEBI" id="CHEBI:29108"/>
    </reaction>
</comment>
<dbReference type="NCBIfam" id="TIGR00863">
    <property type="entry name" value="P2X"/>
    <property type="match status" value="1"/>
</dbReference>
<dbReference type="InterPro" id="IPR059116">
    <property type="entry name" value="P2X_receptor"/>
</dbReference>
<dbReference type="PANTHER" id="PTHR10125">
    <property type="entry name" value="P2X PURINOCEPTOR"/>
    <property type="match status" value="1"/>
</dbReference>
<dbReference type="AlphaFoldDB" id="A0A4W5JTY3"/>
<evidence type="ECO:0000256" key="13">
    <source>
        <dbReference type="ARBA" id="ARBA00036634"/>
    </source>
</evidence>
<reference evidence="16" key="1">
    <citation type="submission" date="2018-06" db="EMBL/GenBank/DDBJ databases">
        <title>Genome assembly of Danube salmon.</title>
        <authorList>
            <person name="Macqueen D.J."/>
            <person name="Gundappa M.K."/>
        </authorList>
    </citation>
    <scope>NUCLEOTIDE SEQUENCE [LARGE SCALE GENOMIC DNA]</scope>
</reference>
<dbReference type="Gene3D" id="1.10.287.940">
    <property type="entry name" value="atp-gated p2x4 ion channel"/>
    <property type="match status" value="1"/>
</dbReference>
<dbReference type="Proteomes" id="UP000314982">
    <property type="component" value="Unassembled WGS sequence"/>
</dbReference>
<evidence type="ECO:0000256" key="7">
    <source>
        <dbReference type="ARBA" id="ARBA00023065"/>
    </source>
</evidence>
<reference evidence="15" key="3">
    <citation type="submission" date="2025-09" db="UniProtKB">
        <authorList>
            <consortium name="Ensembl"/>
        </authorList>
    </citation>
    <scope>IDENTIFICATION</scope>
</reference>
<feature type="transmembrane region" description="Helical" evidence="14">
    <location>
        <begin position="316"/>
        <end position="339"/>
    </location>
</feature>
<evidence type="ECO:0000256" key="4">
    <source>
        <dbReference type="ARBA" id="ARBA00022475"/>
    </source>
</evidence>
<evidence type="ECO:0000256" key="1">
    <source>
        <dbReference type="ARBA" id="ARBA00004651"/>
    </source>
</evidence>
<dbReference type="Gene3D" id="2.60.490.10">
    <property type="entry name" value="atp-gated p2x4 ion channel domain"/>
    <property type="match status" value="1"/>
</dbReference>
<comment type="similarity">
    <text evidence="2 14">Belongs to the P2X receptor family.</text>
</comment>
<keyword evidence="16" id="KW-1185">Reference proteome</keyword>
<keyword evidence="11" id="KW-1071">Ligand-gated ion channel</keyword>
<keyword evidence="3 14" id="KW-0813">Transport</keyword>
<feature type="transmembrane region" description="Helical" evidence="14">
    <location>
        <begin position="24"/>
        <end position="45"/>
    </location>
</feature>
<protein>
    <recommendedName>
        <fullName evidence="14">P2X purinoceptor</fullName>
    </recommendedName>
</protein>
<proteinExistence type="inferred from homology"/>
<evidence type="ECO:0000313" key="15">
    <source>
        <dbReference type="Ensembl" id="ENSHHUP00000008423.1"/>
    </source>
</evidence>
<evidence type="ECO:0000256" key="10">
    <source>
        <dbReference type="ARBA" id="ARBA00023180"/>
    </source>
</evidence>
<dbReference type="GO" id="GO:0004931">
    <property type="term" value="F:extracellularly ATP-gated monoatomic cation channel activity"/>
    <property type="evidence" value="ECO:0007669"/>
    <property type="project" value="InterPro"/>
</dbReference>
<evidence type="ECO:0000256" key="3">
    <source>
        <dbReference type="ARBA" id="ARBA00022448"/>
    </source>
</evidence>
<dbReference type="InterPro" id="IPR001429">
    <property type="entry name" value="P2X_purnocptor"/>
</dbReference>
<keyword evidence="7 14" id="KW-0406">Ion transport</keyword>
<keyword evidence="14" id="KW-0675">Receptor</keyword>
<evidence type="ECO:0000256" key="6">
    <source>
        <dbReference type="ARBA" id="ARBA00022989"/>
    </source>
</evidence>
<dbReference type="PANTHER" id="PTHR10125:SF9">
    <property type="entry name" value="P2X PURINOCEPTOR 1"/>
    <property type="match status" value="1"/>
</dbReference>
<keyword evidence="8 14" id="KW-0472">Membrane</keyword>
<dbReference type="Ensembl" id="ENSHHUT00000008676.1">
    <property type="protein sequence ID" value="ENSHHUP00000008423.1"/>
    <property type="gene ID" value="ENSHHUG00000005124.1"/>
</dbReference>
<evidence type="ECO:0000256" key="8">
    <source>
        <dbReference type="ARBA" id="ARBA00023136"/>
    </source>
</evidence>
<evidence type="ECO:0000256" key="12">
    <source>
        <dbReference type="ARBA" id="ARBA00023303"/>
    </source>
</evidence>
<keyword evidence="12 14" id="KW-0407">Ion channel</keyword>
<reference evidence="15" key="2">
    <citation type="submission" date="2025-08" db="UniProtKB">
        <authorList>
            <consortium name="Ensembl"/>
        </authorList>
    </citation>
    <scope>IDENTIFICATION</scope>
</reference>
<keyword evidence="6 14" id="KW-1133">Transmembrane helix</keyword>
<comment type="subcellular location">
    <subcellularLocation>
        <location evidence="1">Cell membrane</location>
        <topology evidence="1">Multi-pass membrane protein</topology>
    </subcellularLocation>
    <subcellularLocation>
        <location evidence="14">Membrane</location>
        <topology evidence="14">Multi-pass membrane protein</topology>
    </subcellularLocation>
</comment>
<accession>A0A4W5JTY3</accession>
<evidence type="ECO:0000256" key="14">
    <source>
        <dbReference type="RuleBase" id="RU000681"/>
    </source>
</evidence>
<keyword evidence="5 14" id="KW-0812">Transmembrane</keyword>
<dbReference type="InterPro" id="IPR027309">
    <property type="entry name" value="P2X_extracellular_dom_sf"/>
</dbReference>
<evidence type="ECO:0000256" key="2">
    <source>
        <dbReference type="ARBA" id="ARBA00009848"/>
    </source>
</evidence>